<evidence type="ECO:0000313" key="2">
    <source>
        <dbReference type="EMBL" id="QEC62059.1"/>
    </source>
</evidence>
<keyword evidence="1" id="KW-0732">Signal</keyword>
<accession>A0A5B8USV0</accession>
<evidence type="ECO:0000256" key="1">
    <source>
        <dbReference type="SAM" id="SignalP"/>
    </source>
</evidence>
<dbReference type="EMBL" id="CP042436">
    <property type="protein sequence ID" value="QEC62059.1"/>
    <property type="molecule type" value="Genomic_DNA"/>
</dbReference>
<dbReference type="RefSeq" id="WP_147030636.1">
    <property type="nucleotide sequence ID" value="NZ_CP042436.1"/>
</dbReference>
<sequence>MKKFLVVLAASAMLWSACKNTPASSKCGICPAIAIVAPTIGVRIVDKTSGVDLFLSPGSPYKSDDLKVSSSADGSNVSFSVDSTDKAKRFVRIIATSTQTFKLTLGSLAADSIRVTLKLDSPKCCSIPKIHEVVLNNAVVCSACGYNPLVVIKK</sequence>
<dbReference type="Proteomes" id="UP000321479">
    <property type="component" value="Chromosome"/>
</dbReference>
<dbReference type="AlphaFoldDB" id="A0A5B8USV0"/>
<proteinExistence type="predicted"/>
<name>A0A5B8USV0_9SPHI</name>
<dbReference type="KEGG" id="mgin:FRZ54_05465"/>
<feature type="chain" id="PRO_5022846810" evidence="1">
    <location>
        <begin position="20"/>
        <end position="154"/>
    </location>
</feature>
<feature type="signal peptide" evidence="1">
    <location>
        <begin position="1"/>
        <end position="19"/>
    </location>
</feature>
<dbReference type="PROSITE" id="PS51257">
    <property type="entry name" value="PROKAR_LIPOPROTEIN"/>
    <property type="match status" value="1"/>
</dbReference>
<keyword evidence="3" id="KW-1185">Reference proteome</keyword>
<organism evidence="2 3">
    <name type="scientific">Mucilaginibacter ginsenosidivorans</name>
    <dbReference type="NCBI Taxonomy" id="398053"/>
    <lineage>
        <taxon>Bacteria</taxon>
        <taxon>Pseudomonadati</taxon>
        <taxon>Bacteroidota</taxon>
        <taxon>Sphingobacteriia</taxon>
        <taxon>Sphingobacteriales</taxon>
        <taxon>Sphingobacteriaceae</taxon>
        <taxon>Mucilaginibacter</taxon>
    </lineage>
</organism>
<reference evidence="2 3" key="1">
    <citation type="journal article" date="2017" name="Curr. Microbiol.">
        <title>Mucilaginibacter ginsenosidivorans sp. nov., Isolated from Soil of Ginseng Field.</title>
        <authorList>
            <person name="Kim M.M."/>
            <person name="Siddiqi M.Z."/>
            <person name="Im W.T."/>
        </authorList>
    </citation>
    <scope>NUCLEOTIDE SEQUENCE [LARGE SCALE GENOMIC DNA]</scope>
    <source>
        <strain evidence="2 3">Gsoil 3017</strain>
    </source>
</reference>
<evidence type="ECO:0000313" key="3">
    <source>
        <dbReference type="Proteomes" id="UP000321479"/>
    </source>
</evidence>
<dbReference type="OrthoDB" id="9857635at2"/>
<protein>
    <submittedName>
        <fullName evidence="2">Uncharacterized protein</fullName>
    </submittedName>
</protein>
<gene>
    <name evidence="2" type="ORF">FRZ54_05465</name>
</gene>